<dbReference type="AlphaFoldDB" id="Q98CC4"/>
<protein>
    <submittedName>
        <fullName evidence="2">Mll5209 protein</fullName>
    </submittedName>
</protein>
<dbReference type="KEGG" id="mlo:mll5209"/>
<sequence length="628" mass="67395">MVQRNTSMSTGANRAAAQPSVLLRLYTSSPVLFCFCAMAILMIVLWSLGFQLNNDADDLLKLHEIRTLLETGNIFDRTLPGIVQPEPYVSHWPWIVDLPYAAFARLFAPFAGVEPALMLASFAVPLLLLAPALYFYNRLLIAIGFAYPAVALPLALIFAARSFFEFAPGRIDYHNLQILLLLAALVLMMSQNRFSAFVNGLLAALAIAVSAEFAPFYALVMAVYAFDWIFDREGGENRIAGFGLALTAGAIGLFAAIVPPSAYTTVRCDTYSPPHVTALAAAGLSFAVAPLLAGRRGGWPMRTAILPVFAAASAAVLVLLFPQCLASPYASIDAYVRDNMINRILQELSLFRRPDVVLSAGFLSMALLFIGALAPAVICARPKGRSRPLVILTLFSLLSLALAIGYVRYYRYLPIFSGIGLVFALASLLPNAGLGRYLKSPVPAASHRYALILPGLVLSGAMVLYHLSVKPAQAVVPAAELADGCYYSPFEPEHGWPSGAVVLSPPLIGAHFIALAEGPKVVTIPNHPSAKGIERSYRFLDPATADPRAILDASKATHVAICAWRGPPLPGLEAAYPFAAGLIEGHPPTWLRECPTKASSPLRIYSYRNADGSDAVCPTSTLAAQARP</sequence>
<feature type="transmembrane region" description="Helical" evidence="1">
    <location>
        <begin position="356"/>
        <end position="377"/>
    </location>
</feature>
<feature type="transmembrane region" description="Helical" evidence="1">
    <location>
        <begin position="415"/>
        <end position="437"/>
    </location>
</feature>
<evidence type="ECO:0000256" key="1">
    <source>
        <dbReference type="SAM" id="Phobius"/>
    </source>
</evidence>
<dbReference type="eggNOG" id="COG1287">
    <property type="taxonomic scope" value="Bacteria"/>
</dbReference>
<accession>Q98CC4</accession>
<feature type="transmembrane region" description="Helical" evidence="1">
    <location>
        <begin position="140"/>
        <end position="164"/>
    </location>
</feature>
<keyword evidence="1" id="KW-0472">Membrane</keyword>
<reference evidence="2 3" key="1">
    <citation type="journal article" date="2000" name="DNA Res.">
        <title>Complete genome structure of the nitrogen-fixing symbiotic bacterium Mesorhizobium loti.</title>
        <authorList>
            <person name="Kaneko T."/>
            <person name="Nakamura Y."/>
            <person name="Sato S."/>
            <person name="Asamizu E."/>
            <person name="Kato T."/>
            <person name="Sasamoto S."/>
            <person name="Watanabe A."/>
            <person name="Idesawa K."/>
            <person name="Ishikawa A."/>
            <person name="Kawashima K."/>
            <person name="Kimura T."/>
            <person name="Kishida Y."/>
            <person name="Kiyokawa C."/>
            <person name="Kohara M."/>
            <person name="Matsumoto M."/>
            <person name="Matsuno A."/>
            <person name="Mochizuki Y."/>
            <person name="Nakayama S."/>
            <person name="Nakazaki N."/>
            <person name="Shimpo S."/>
            <person name="Sugimoto M."/>
            <person name="Takeuchi C."/>
            <person name="Yamada M."/>
            <person name="Tabata S."/>
        </authorList>
    </citation>
    <scope>NUCLEOTIDE SEQUENCE [LARGE SCALE GENOMIC DNA]</scope>
    <source>
        <strain evidence="3">LMG 29417 / CECT 9101 / MAFF 303099</strain>
    </source>
</reference>
<feature type="transmembrane region" description="Helical" evidence="1">
    <location>
        <begin position="305"/>
        <end position="330"/>
    </location>
</feature>
<feature type="transmembrane region" description="Helical" evidence="1">
    <location>
        <begin position="176"/>
        <end position="194"/>
    </location>
</feature>
<keyword evidence="1" id="KW-0812">Transmembrane</keyword>
<feature type="transmembrane region" description="Helical" evidence="1">
    <location>
        <begin position="239"/>
        <end position="263"/>
    </location>
</feature>
<feature type="transmembrane region" description="Helical" evidence="1">
    <location>
        <begin position="275"/>
        <end position="293"/>
    </location>
</feature>
<dbReference type="HOGENOM" id="CLU_451183_0_0_5"/>
<feature type="transmembrane region" description="Helical" evidence="1">
    <location>
        <begin position="449"/>
        <end position="467"/>
    </location>
</feature>
<evidence type="ECO:0000313" key="3">
    <source>
        <dbReference type="Proteomes" id="UP000000552"/>
    </source>
</evidence>
<dbReference type="EMBL" id="BA000012">
    <property type="protein sequence ID" value="BAB51697.1"/>
    <property type="molecule type" value="Genomic_DNA"/>
</dbReference>
<keyword evidence="1" id="KW-1133">Transmembrane helix</keyword>
<name>Q98CC4_RHILO</name>
<feature type="transmembrane region" description="Helical" evidence="1">
    <location>
        <begin position="200"/>
        <end position="227"/>
    </location>
</feature>
<proteinExistence type="predicted"/>
<organism evidence="2 3">
    <name type="scientific">Mesorhizobium japonicum (strain LMG 29417 / CECT 9101 / MAFF 303099)</name>
    <name type="common">Mesorhizobium loti (strain MAFF 303099)</name>
    <dbReference type="NCBI Taxonomy" id="266835"/>
    <lineage>
        <taxon>Bacteria</taxon>
        <taxon>Pseudomonadati</taxon>
        <taxon>Pseudomonadota</taxon>
        <taxon>Alphaproteobacteria</taxon>
        <taxon>Hyphomicrobiales</taxon>
        <taxon>Phyllobacteriaceae</taxon>
        <taxon>Mesorhizobium</taxon>
    </lineage>
</organism>
<gene>
    <name evidence="2" type="ordered locus">mll5209</name>
</gene>
<feature type="transmembrane region" description="Helical" evidence="1">
    <location>
        <begin position="115"/>
        <end position="134"/>
    </location>
</feature>
<feature type="transmembrane region" description="Helical" evidence="1">
    <location>
        <begin position="389"/>
        <end position="409"/>
    </location>
</feature>
<feature type="transmembrane region" description="Helical" evidence="1">
    <location>
        <begin position="21"/>
        <end position="48"/>
    </location>
</feature>
<evidence type="ECO:0000313" key="2">
    <source>
        <dbReference type="EMBL" id="BAB51697.1"/>
    </source>
</evidence>
<dbReference type="Proteomes" id="UP000000552">
    <property type="component" value="Chromosome"/>
</dbReference>